<reference evidence="3 4" key="1">
    <citation type="journal article" date="2019" name="Int. J. Syst. Evol. Microbiol.">
        <title>The Global Catalogue of Microorganisms (GCM) 10K type strain sequencing project: providing services to taxonomists for standard genome sequencing and annotation.</title>
        <authorList>
            <consortium name="The Broad Institute Genomics Platform"/>
            <consortium name="The Broad Institute Genome Sequencing Center for Infectious Disease"/>
            <person name="Wu L."/>
            <person name="Ma J."/>
        </authorList>
    </citation>
    <scope>NUCLEOTIDE SEQUENCE [LARGE SCALE GENOMIC DNA]</scope>
    <source>
        <strain evidence="3 4">JCM 13004</strain>
    </source>
</reference>
<dbReference type="PROSITE" id="PS51257">
    <property type="entry name" value="PROKAR_LIPOPROTEIN"/>
    <property type="match status" value="1"/>
</dbReference>
<dbReference type="InterPro" id="IPR029046">
    <property type="entry name" value="LolA/LolB/LppX"/>
</dbReference>
<dbReference type="Gene3D" id="2.50.20.20">
    <property type="match status" value="1"/>
</dbReference>
<accession>A0ABN1VZ10</accession>
<evidence type="ECO:0000256" key="2">
    <source>
        <dbReference type="SAM" id="SignalP"/>
    </source>
</evidence>
<evidence type="ECO:0000313" key="4">
    <source>
        <dbReference type="Proteomes" id="UP001500037"/>
    </source>
</evidence>
<dbReference type="Proteomes" id="UP001500037">
    <property type="component" value="Unassembled WGS sequence"/>
</dbReference>
<keyword evidence="4" id="KW-1185">Reference proteome</keyword>
<comment type="caution">
    <text evidence="3">The sequence shown here is derived from an EMBL/GenBank/DDBJ whole genome shotgun (WGS) entry which is preliminary data.</text>
</comment>
<feature type="region of interest" description="Disordered" evidence="1">
    <location>
        <begin position="32"/>
        <end position="54"/>
    </location>
</feature>
<sequence>MTTSRRHSARFLGSAAAMLLAATTLAACSGGSSGSTDAGSATGAGQSPLADKLADDPLTAVRNAADLTGRTGSVQAATELTTASGDKKASFTGSGGYDYAKRIGRLEVAVPPGAATTGKVVEVVLPGTVYLQNSGAKVPEGKWVKLDVRQLADGNLISNGATDPATAAAALRGAQRATAVGDETVDGVPLKHLKGTLDLAKAADATGGQGGYGLRMAAGTFTVKEVPFEAWLDSQGRLHKVTEVFTFAGVAGSKDPKDQVTVTSSLTLSGFGKPVDATEPAAADVVEMKDSGSPK</sequence>
<protein>
    <recommendedName>
        <fullName evidence="5">Lipoprotein LprG</fullName>
    </recommendedName>
</protein>
<feature type="compositionally biased region" description="Low complexity" evidence="1">
    <location>
        <begin position="32"/>
        <end position="47"/>
    </location>
</feature>
<dbReference type="EMBL" id="BAAALF010000021">
    <property type="protein sequence ID" value="GAA1227943.1"/>
    <property type="molecule type" value="Genomic_DNA"/>
</dbReference>
<keyword evidence="2" id="KW-0732">Signal</keyword>
<dbReference type="SUPFAM" id="SSF89392">
    <property type="entry name" value="Prokaryotic lipoproteins and lipoprotein localization factors"/>
    <property type="match status" value="1"/>
</dbReference>
<gene>
    <name evidence="3" type="ORF">GCM10009665_18020</name>
</gene>
<feature type="chain" id="PRO_5045744554" description="Lipoprotein LprG" evidence="2">
    <location>
        <begin position="27"/>
        <end position="295"/>
    </location>
</feature>
<evidence type="ECO:0008006" key="5">
    <source>
        <dbReference type="Google" id="ProtNLM"/>
    </source>
</evidence>
<evidence type="ECO:0000313" key="3">
    <source>
        <dbReference type="EMBL" id="GAA1227943.1"/>
    </source>
</evidence>
<dbReference type="RefSeq" id="WP_344440730.1">
    <property type="nucleotide sequence ID" value="NZ_BAAALF010000021.1"/>
</dbReference>
<organism evidence="3 4">
    <name type="scientific">Kitasatospora nipponensis</name>
    <dbReference type="NCBI Taxonomy" id="258049"/>
    <lineage>
        <taxon>Bacteria</taxon>
        <taxon>Bacillati</taxon>
        <taxon>Actinomycetota</taxon>
        <taxon>Actinomycetes</taxon>
        <taxon>Kitasatosporales</taxon>
        <taxon>Streptomycetaceae</taxon>
        <taxon>Kitasatospora</taxon>
    </lineage>
</organism>
<feature type="signal peptide" evidence="2">
    <location>
        <begin position="1"/>
        <end position="26"/>
    </location>
</feature>
<proteinExistence type="predicted"/>
<name>A0ABN1VZ10_9ACTN</name>
<evidence type="ECO:0000256" key="1">
    <source>
        <dbReference type="SAM" id="MobiDB-lite"/>
    </source>
</evidence>